<gene>
    <name evidence="5" type="primary">gmr_4</name>
    <name evidence="5" type="ORF">FEMY_02250</name>
    <name evidence="6" type="ORF">JZL65_08885</name>
</gene>
<dbReference type="EMBL" id="CP071137">
    <property type="protein sequence ID" value="QWY76617.1"/>
    <property type="molecule type" value="Genomic_DNA"/>
</dbReference>
<dbReference type="PROSITE" id="PS50883">
    <property type="entry name" value="EAL"/>
    <property type="match status" value="1"/>
</dbReference>
<dbReference type="EC" id="3.1.4.52" evidence="5"/>
<feature type="domain" description="PAC" evidence="2">
    <location>
        <begin position="304"/>
        <end position="357"/>
    </location>
</feature>
<dbReference type="OrthoDB" id="9813903at2"/>
<dbReference type="SUPFAM" id="SSF141868">
    <property type="entry name" value="EAL domain-like"/>
    <property type="match status" value="1"/>
</dbReference>
<reference evidence="6" key="2">
    <citation type="submission" date="2021-02" db="EMBL/GenBank/DDBJ databases">
        <title>Comparative genomics of Ferrovum myxofaciens strains, predominant extremophile bacteria forming large biofilm stalactites in acid mine ecosystems.</title>
        <authorList>
            <person name="Burkartova K."/>
            <person name="Ridl J."/>
            <person name="Pajer P."/>
            <person name="Falteisek L."/>
        </authorList>
    </citation>
    <scope>NUCLEOTIDE SEQUENCE</scope>
    <source>
        <strain evidence="6">MI1III</strain>
    </source>
</reference>
<dbReference type="FunFam" id="3.30.70.270:FF:000001">
    <property type="entry name" value="Diguanylate cyclase domain protein"/>
    <property type="match status" value="1"/>
</dbReference>
<dbReference type="PANTHER" id="PTHR44757">
    <property type="entry name" value="DIGUANYLATE CYCLASE DGCP"/>
    <property type="match status" value="1"/>
</dbReference>
<dbReference type="InterPro" id="IPR001633">
    <property type="entry name" value="EAL_dom"/>
</dbReference>
<keyword evidence="7" id="KW-1185">Reference proteome</keyword>
<keyword evidence="1" id="KW-0472">Membrane</keyword>
<dbReference type="InterPro" id="IPR043128">
    <property type="entry name" value="Rev_trsase/Diguanyl_cyclase"/>
</dbReference>
<keyword evidence="1" id="KW-0812">Transmembrane</keyword>
<evidence type="ECO:0000259" key="2">
    <source>
        <dbReference type="PROSITE" id="PS50113"/>
    </source>
</evidence>
<dbReference type="SUPFAM" id="SSF55785">
    <property type="entry name" value="PYP-like sensor domain (PAS domain)"/>
    <property type="match status" value="2"/>
</dbReference>
<dbReference type="SMART" id="SM00267">
    <property type="entry name" value="GGDEF"/>
    <property type="match status" value="1"/>
</dbReference>
<dbReference type="PANTHER" id="PTHR44757:SF2">
    <property type="entry name" value="BIOFILM ARCHITECTURE MAINTENANCE PROTEIN MBAA"/>
    <property type="match status" value="1"/>
</dbReference>
<evidence type="ECO:0000259" key="4">
    <source>
        <dbReference type="PROSITE" id="PS50887"/>
    </source>
</evidence>
<keyword evidence="5" id="KW-0378">Hydrolase</keyword>
<dbReference type="PROSITE" id="PS50887">
    <property type="entry name" value="GGDEF"/>
    <property type="match status" value="1"/>
</dbReference>
<dbReference type="InterPro" id="IPR052155">
    <property type="entry name" value="Biofilm_reg_signaling"/>
</dbReference>
<dbReference type="GO" id="GO:0006355">
    <property type="term" value="P:regulation of DNA-templated transcription"/>
    <property type="evidence" value="ECO:0007669"/>
    <property type="project" value="InterPro"/>
</dbReference>
<dbReference type="CDD" id="cd00130">
    <property type="entry name" value="PAS"/>
    <property type="match status" value="1"/>
</dbReference>
<dbReference type="NCBIfam" id="TIGR00254">
    <property type="entry name" value="GGDEF"/>
    <property type="match status" value="1"/>
</dbReference>
<dbReference type="SMART" id="SM00052">
    <property type="entry name" value="EAL"/>
    <property type="match status" value="1"/>
</dbReference>
<dbReference type="Pfam" id="PF00563">
    <property type="entry name" value="EAL"/>
    <property type="match status" value="1"/>
</dbReference>
<dbReference type="Pfam" id="PF13188">
    <property type="entry name" value="PAS_8"/>
    <property type="match status" value="1"/>
</dbReference>
<evidence type="ECO:0000313" key="5">
    <source>
        <dbReference type="EMBL" id="KXW59168.1"/>
    </source>
</evidence>
<dbReference type="Pfam" id="PF00989">
    <property type="entry name" value="PAS"/>
    <property type="match status" value="1"/>
</dbReference>
<evidence type="ECO:0000313" key="6">
    <source>
        <dbReference type="EMBL" id="QWY76617.1"/>
    </source>
</evidence>
<proteinExistence type="predicted"/>
<dbReference type="RefSeq" id="WP_051862104.1">
    <property type="nucleotide sequence ID" value="NZ_CP053675.1"/>
</dbReference>
<name>A0A8F3DV86_9PROT</name>
<accession>A0A149W150</accession>
<dbReference type="Gene3D" id="3.30.70.270">
    <property type="match status" value="1"/>
</dbReference>
<organism evidence="5 7">
    <name type="scientific">Ferrovum myxofaciens</name>
    <dbReference type="NCBI Taxonomy" id="416213"/>
    <lineage>
        <taxon>Bacteria</taxon>
        <taxon>Pseudomonadati</taxon>
        <taxon>Pseudomonadota</taxon>
        <taxon>Betaproteobacteria</taxon>
        <taxon>Ferrovales</taxon>
        <taxon>Ferrovaceae</taxon>
        <taxon>Ferrovum</taxon>
    </lineage>
</organism>
<dbReference type="InterPro" id="IPR029787">
    <property type="entry name" value="Nucleotide_cyclase"/>
</dbReference>
<accession>A0A8F3DV86</accession>
<dbReference type="SUPFAM" id="SSF55073">
    <property type="entry name" value="Nucleotide cyclase"/>
    <property type="match status" value="1"/>
</dbReference>
<dbReference type="PROSITE" id="PS50113">
    <property type="entry name" value="PAC"/>
    <property type="match status" value="1"/>
</dbReference>
<dbReference type="CDD" id="cd01949">
    <property type="entry name" value="GGDEF"/>
    <property type="match status" value="1"/>
</dbReference>
<evidence type="ECO:0000256" key="1">
    <source>
        <dbReference type="SAM" id="Phobius"/>
    </source>
</evidence>
<dbReference type="Pfam" id="PF00990">
    <property type="entry name" value="GGDEF"/>
    <property type="match status" value="1"/>
</dbReference>
<dbReference type="SMART" id="SM00091">
    <property type="entry name" value="PAS"/>
    <property type="match status" value="2"/>
</dbReference>
<dbReference type="Proteomes" id="UP000683551">
    <property type="component" value="Chromosome"/>
</dbReference>
<dbReference type="InterPro" id="IPR000014">
    <property type="entry name" value="PAS"/>
</dbReference>
<dbReference type="CDD" id="cd01948">
    <property type="entry name" value="EAL"/>
    <property type="match status" value="1"/>
</dbReference>
<dbReference type="GO" id="GO:0071111">
    <property type="term" value="F:cyclic-guanylate-specific phosphodiesterase activity"/>
    <property type="evidence" value="ECO:0007669"/>
    <property type="project" value="UniProtKB-EC"/>
</dbReference>
<reference evidence="5 7" key="1">
    <citation type="submission" date="2016-01" db="EMBL/GenBank/DDBJ databases">
        <title>Genome sequence of the acidophilic iron oxidising Ferrovum strain Z-31.</title>
        <authorList>
            <person name="Poehlein A."/>
            <person name="Ullrich S.R."/>
            <person name="Schloemann M."/>
            <person name="Muehling M."/>
            <person name="Daniel R."/>
        </authorList>
    </citation>
    <scope>NUCLEOTIDE SEQUENCE [LARGE SCALE GENOMIC DNA]</scope>
    <source>
        <strain evidence="5 7">Z-31</strain>
    </source>
</reference>
<feature type="domain" description="GGDEF" evidence="4">
    <location>
        <begin position="526"/>
        <end position="658"/>
    </location>
</feature>
<evidence type="ECO:0000259" key="3">
    <source>
        <dbReference type="PROSITE" id="PS50883"/>
    </source>
</evidence>
<dbReference type="AlphaFoldDB" id="A0A8F3DV86"/>
<dbReference type="Gene3D" id="3.20.20.450">
    <property type="entry name" value="EAL domain"/>
    <property type="match status" value="1"/>
</dbReference>
<dbReference type="InterPro" id="IPR000700">
    <property type="entry name" value="PAS-assoc_C"/>
</dbReference>
<dbReference type="EMBL" id="LRRD01000004">
    <property type="protein sequence ID" value="KXW59168.1"/>
    <property type="molecule type" value="Genomic_DNA"/>
</dbReference>
<dbReference type="InterPro" id="IPR000160">
    <property type="entry name" value="GGDEF_dom"/>
</dbReference>
<sequence>MKEAIQRARDVRIMVGLILTAWILSFMMLINWMNESRSQNQEEIKTRVSRLLALEELTEEGQVSFQREIHEWKNILLRQYDPTLRQKCLTDFTQAQQTTQELLDAAQILAQEEQIPEVAEFLQISISHRALYLSYRTALSHLNAHDPLSFRSVDKQVRGLDRPLANSLQKLAGQISEYASHQVDELDRSGNGENHWWHIWGKYFVSLELLIILAFMRLIQLAQSTELKGRRAAVIVDSIDDAIIVTDSECRIRFVNRAAEVLLECSQEKLKKISFQKQVQMTDEHLAPVPDLLLQVIQNRQRASSGAVHLLHTPAGAIIPVESRAAPILTENNQLDGVVTLLHDMTMHQKLTRQIQTQSFRFQLVFEQTGIGIAFCEPHSTKILEANQRMAHILGAQTPELILGRRFTEFYADVLHANTPSGHNAILKGLEHMILEARGSDVQLRDLTGQQLRWYHQTVAFLHDSEHHVPSQLVFVFWDIDDRVQLQTRLEIQGSRDQLTGLGNRFLFQCAIENALTRRMPSGQINSFCILLIDLDNFKAINDVRGHSVGDSLLKEVALRLTQTVRDYDTVARLGGDEFVILLHHSQENSATAVADKICHAIAQEFLLEGLRLHTSCSIGISTFPDHGLEYDVLLRRADMAMYQAKSLGKNHFSLFSDALEREGMEYWQLETELREALERKEFELYFQPKINLATGAVCGAEALIRWNHPVRGLLTPDMFITYAERSDLIIGIGNWVIHEVCRLLHQWDLMGVPPMEISFNASPRQLLESDSLIAQIEESLASFSILPQRLTMEITETALMQEKTWKTAHEVVKCGISISLDDFGTGYSSLSLLQKLPFSSLKIDRSFVRDFIDNLTDGTLVRAIIGLTRDLGMEVVAEGVETQIQATTLARYGCQIGQGYFFSRPIQTTQFLEYLKTA</sequence>
<dbReference type="InterPro" id="IPR035965">
    <property type="entry name" value="PAS-like_dom_sf"/>
</dbReference>
<feature type="transmembrane region" description="Helical" evidence="1">
    <location>
        <begin position="12"/>
        <end position="33"/>
    </location>
</feature>
<feature type="domain" description="EAL" evidence="3">
    <location>
        <begin position="667"/>
        <end position="919"/>
    </location>
</feature>
<evidence type="ECO:0000313" key="7">
    <source>
        <dbReference type="Proteomes" id="UP000075653"/>
    </source>
</evidence>
<dbReference type="Gene3D" id="3.30.450.20">
    <property type="entry name" value="PAS domain"/>
    <property type="match status" value="2"/>
</dbReference>
<keyword evidence="1" id="KW-1133">Transmembrane helix</keyword>
<dbReference type="PATRIC" id="fig|1789004.3.peg.227"/>
<protein>
    <submittedName>
        <fullName evidence="5">Cyclic di-GMP phosphodiesterase Gmr</fullName>
        <ecNumber evidence="5">3.1.4.52</ecNumber>
    </submittedName>
    <submittedName>
        <fullName evidence="6">EAL domain-containing protein</fullName>
    </submittedName>
</protein>
<dbReference type="NCBIfam" id="TIGR00229">
    <property type="entry name" value="sensory_box"/>
    <property type="match status" value="1"/>
</dbReference>
<dbReference type="InterPro" id="IPR013767">
    <property type="entry name" value="PAS_fold"/>
</dbReference>
<dbReference type="Proteomes" id="UP000075653">
    <property type="component" value="Unassembled WGS sequence"/>
</dbReference>
<dbReference type="InterPro" id="IPR035919">
    <property type="entry name" value="EAL_sf"/>
</dbReference>